<accession>A0A495FL84</accession>
<dbReference type="SUPFAM" id="SSF55729">
    <property type="entry name" value="Acyl-CoA N-acyltransferases (Nat)"/>
    <property type="match status" value="1"/>
</dbReference>
<evidence type="ECO:0000313" key="3">
    <source>
        <dbReference type="Proteomes" id="UP000276055"/>
    </source>
</evidence>
<organism evidence="2 3">
    <name type="scientific">Arthrobacter oryzae</name>
    <dbReference type="NCBI Taxonomy" id="409290"/>
    <lineage>
        <taxon>Bacteria</taxon>
        <taxon>Bacillati</taxon>
        <taxon>Actinomycetota</taxon>
        <taxon>Actinomycetes</taxon>
        <taxon>Micrococcales</taxon>
        <taxon>Micrococcaceae</taxon>
        <taxon>Arthrobacter</taxon>
    </lineage>
</organism>
<protein>
    <submittedName>
        <fullName evidence="2">L-amino acid N-acyltransferase YncA</fullName>
    </submittedName>
</protein>
<dbReference type="InterPro" id="IPR000182">
    <property type="entry name" value="GNAT_dom"/>
</dbReference>
<name>A0A495FL84_9MICC</name>
<dbReference type="Gene3D" id="3.40.630.30">
    <property type="match status" value="1"/>
</dbReference>
<dbReference type="InterPro" id="IPR016181">
    <property type="entry name" value="Acyl_CoA_acyltransferase"/>
</dbReference>
<keyword evidence="2" id="KW-0012">Acyltransferase</keyword>
<dbReference type="OrthoDB" id="5243635at2"/>
<evidence type="ECO:0000313" key="2">
    <source>
        <dbReference type="EMBL" id="RKR30000.1"/>
    </source>
</evidence>
<dbReference type="AlphaFoldDB" id="A0A495FL84"/>
<sequence>MEYEIRQATTDDADALVRMHTLAHEESYGHLLPPAFFEARRATMAERVERRRPYLDSPQPRIIALDETSEIVGFADAGPGRDEELPQALELYALYTLNRTYGAGLGAALLAAALGDSPAYLWVLEANPRARTFYGKHGFRPDGKRTLLPPDWHELPELRMVRHATPSAPSS</sequence>
<dbReference type="RefSeq" id="WP_120950119.1">
    <property type="nucleotide sequence ID" value="NZ_RBIR01000001.1"/>
</dbReference>
<dbReference type="PROSITE" id="PS51186">
    <property type="entry name" value="GNAT"/>
    <property type="match status" value="1"/>
</dbReference>
<dbReference type="Proteomes" id="UP000276055">
    <property type="component" value="Unassembled WGS sequence"/>
</dbReference>
<proteinExistence type="predicted"/>
<keyword evidence="2" id="KW-0808">Transferase</keyword>
<gene>
    <name evidence="2" type="ORF">C8D78_0319</name>
</gene>
<dbReference type="Pfam" id="PF13508">
    <property type="entry name" value="Acetyltransf_7"/>
    <property type="match status" value="1"/>
</dbReference>
<dbReference type="EMBL" id="RBIR01000001">
    <property type="protein sequence ID" value="RKR30000.1"/>
    <property type="molecule type" value="Genomic_DNA"/>
</dbReference>
<reference evidence="2 3" key="1">
    <citation type="submission" date="2018-10" db="EMBL/GenBank/DDBJ databases">
        <title>Genomic Encyclopedia of Type Strains, Phase IV (KMG-IV): sequencing the most valuable type-strain genomes for metagenomic binning, comparative biology and taxonomic classification.</title>
        <authorList>
            <person name="Goeker M."/>
        </authorList>
    </citation>
    <scope>NUCLEOTIDE SEQUENCE [LARGE SCALE GENOMIC DNA]</scope>
    <source>
        <strain evidence="2 3">DSM 25586</strain>
    </source>
</reference>
<comment type="caution">
    <text evidence="2">The sequence shown here is derived from an EMBL/GenBank/DDBJ whole genome shotgun (WGS) entry which is preliminary data.</text>
</comment>
<dbReference type="GO" id="GO:0016747">
    <property type="term" value="F:acyltransferase activity, transferring groups other than amino-acyl groups"/>
    <property type="evidence" value="ECO:0007669"/>
    <property type="project" value="InterPro"/>
</dbReference>
<feature type="domain" description="N-acetyltransferase" evidence="1">
    <location>
        <begin position="3"/>
        <end position="165"/>
    </location>
</feature>
<evidence type="ECO:0000259" key="1">
    <source>
        <dbReference type="PROSITE" id="PS51186"/>
    </source>
</evidence>